<evidence type="ECO:0000259" key="7">
    <source>
        <dbReference type="Pfam" id="PF08417"/>
    </source>
</evidence>
<keyword evidence="6" id="KW-0472">Membrane</keyword>
<evidence type="ECO:0000256" key="3">
    <source>
        <dbReference type="ARBA" id="ARBA00022946"/>
    </source>
</evidence>
<evidence type="ECO:0000256" key="2">
    <source>
        <dbReference type="ARBA" id="ARBA00022692"/>
    </source>
</evidence>
<dbReference type="SUPFAM" id="SSF55961">
    <property type="entry name" value="Bet v1-like"/>
    <property type="match status" value="1"/>
</dbReference>
<dbReference type="Pfam" id="PF08417">
    <property type="entry name" value="PaO"/>
    <property type="match status" value="1"/>
</dbReference>
<evidence type="ECO:0000256" key="4">
    <source>
        <dbReference type="ARBA" id="ARBA00022989"/>
    </source>
</evidence>
<keyword evidence="4" id="KW-1133">Transmembrane helix</keyword>
<reference evidence="9" key="1">
    <citation type="journal article" date="2017" name="Nature">
        <title>The sunflower genome provides insights into oil metabolism, flowering and Asterid evolution.</title>
        <authorList>
            <person name="Badouin H."/>
            <person name="Gouzy J."/>
            <person name="Grassa C.J."/>
            <person name="Murat F."/>
            <person name="Staton S.E."/>
            <person name="Cottret L."/>
            <person name="Lelandais-Briere C."/>
            <person name="Owens G.L."/>
            <person name="Carrere S."/>
            <person name="Mayjonade B."/>
            <person name="Legrand L."/>
            <person name="Gill N."/>
            <person name="Kane N.C."/>
            <person name="Bowers J.E."/>
            <person name="Hubner S."/>
            <person name="Bellec A."/>
            <person name="Berard A."/>
            <person name="Berges H."/>
            <person name="Blanchet N."/>
            <person name="Boniface M.C."/>
            <person name="Brunel D."/>
            <person name="Catrice O."/>
            <person name="Chaidir N."/>
            <person name="Claudel C."/>
            <person name="Donnadieu C."/>
            <person name="Faraut T."/>
            <person name="Fievet G."/>
            <person name="Helmstetter N."/>
            <person name="King M."/>
            <person name="Knapp S.J."/>
            <person name="Lai Z."/>
            <person name="Le Paslier M.C."/>
            <person name="Lippi Y."/>
            <person name="Lorenzon L."/>
            <person name="Mandel J.R."/>
            <person name="Marage G."/>
            <person name="Marchand G."/>
            <person name="Marquand E."/>
            <person name="Bret-Mestries E."/>
            <person name="Morien E."/>
            <person name="Nambeesan S."/>
            <person name="Nguyen T."/>
            <person name="Pegot-Espagnet P."/>
            <person name="Pouilly N."/>
            <person name="Raftis F."/>
            <person name="Sallet E."/>
            <person name="Schiex T."/>
            <person name="Thomas J."/>
            <person name="Vandecasteele C."/>
            <person name="Vares D."/>
            <person name="Vear F."/>
            <person name="Vautrin S."/>
            <person name="Crespi M."/>
            <person name="Mangin B."/>
            <person name="Burke J.M."/>
            <person name="Salse J."/>
            <person name="Munos S."/>
            <person name="Vincourt P."/>
            <person name="Rieseberg L.H."/>
            <person name="Langlade N.B."/>
        </authorList>
    </citation>
    <scope>NUCLEOTIDE SEQUENCE [LARGE SCALE GENOMIC DNA]</scope>
    <source>
        <strain evidence="9">cv. SF193</strain>
    </source>
</reference>
<dbReference type="Proteomes" id="UP000215914">
    <property type="component" value="Chromosome 14"/>
</dbReference>
<sequence length="205" mass="23713">MCPSLSAHLIYGNSRGKRPRRLFFIFICIPVSPGNSRVIFIPGRNFAIWIDQVVPRWIYHIRQNLVIDSDLYLLHIEEKKLMEAGFSNRQKVCFVPTKSDAKVVAFRKWLKKYSGGRINWGNEFNVALQVFSVAAVAATNQGIILVFARNTLAIALVLCFVGSKWVSHFVYKCFHYHGYNHALISKFRRPLYLIRINKHNNLNKC</sequence>
<dbReference type="InParanoid" id="A0A251SG58"/>
<evidence type="ECO:0000256" key="6">
    <source>
        <dbReference type="ARBA" id="ARBA00023136"/>
    </source>
</evidence>
<dbReference type="InterPro" id="IPR013626">
    <property type="entry name" value="PaO"/>
</dbReference>
<dbReference type="InterPro" id="IPR050584">
    <property type="entry name" value="Cholesterol_7-desaturase"/>
</dbReference>
<dbReference type="AlphaFoldDB" id="A0A251SG58"/>
<keyword evidence="3" id="KW-0809">Transit peptide</keyword>
<dbReference type="PANTHER" id="PTHR21266:SF32">
    <property type="entry name" value="CHOLESTEROL 7-DESATURASE NVD"/>
    <property type="match status" value="1"/>
</dbReference>
<keyword evidence="9" id="KW-1185">Reference proteome</keyword>
<accession>A0A251SG58</accession>
<evidence type="ECO:0000313" key="8">
    <source>
        <dbReference type="EMBL" id="OTF97723.1"/>
    </source>
</evidence>
<dbReference type="GO" id="GO:0016020">
    <property type="term" value="C:membrane"/>
    <property type="evidence" value="ECO:0007669"/>
    <property type="project" value="UniProtKB-SubCell"/>
</dbReference>
<protein>
    <submittedName>
        <fullName evidence="8">Putative pheophorbide a oxygenase</fullName>
    </submittedName>
</protein>
<dbReference type="GO" id="GO:0010277">
    <property type="term" value="F:chlorophyllide a oxygenase activity"/>
    <property type="evidence" value="ECO:0007669"/>
    <property type="project" value="InterPro"/>
</dbReference>
<dbReference type="Gene3D" id="3.90.380.10">
    <property type="entry name" value="Naphthalene 1,2-dioxygenase Alpha Subunit, Chain A, domain 1"/>
    <property type="match status" value="1"/>
</dbReference>
<comment type="subcellular location">
    <subcellularLocation>
        <location evidence="1">Membrane</location>
    </subcellularLocation>
</comment>
<name>A0A251SG58_HELAN</name>
<evidence type="ECO:0000256" key="5">
    <source>
        <dbReference type="ARBA" id="ARBA00023002"/>
    </source>
</evidence>
<organism evidence="8 9">
    <name type="scientific">Helianthus annuus</name>
    <name type="common">Common sunflower</name>
    <dbReference type="NCBI Taxonomy" id="4232"/>
    <lineage>
        <taxon>Eukaryota</taxon>
        <taxon>Viridiplantae</taxon>
        <taxon>Streptophyta</taxon>
        <taxon>Embryophyta</taxon>
        <taxon>Tracheophyta</taxon>
        <taxon>Spermatophyta</taxon>
        <taxon>Magnoliopsida</taxon>
        <taxon>eudicotyledons</taxon>
        <taxon>Gunneridae</taxon>
        <taxon>Pentapetalae</taxon>
        <taxon>asterids</taxon>
        <taxon>campanulids</taxon>
        <taxon>Asterales</taxon>
        <taxon>Asteraceae</taxon>
        <taxon>Asteroideae</taxon>
        <taxon>Heliantheae alliance</taxon>
        <taxon>Heliantheae</taxon>
        <taxon>Helianthus</taxon>
    </lineage>
</organism>
<keyword evidence="2" id="KW-0812">Transmembrane</keyword>
<evidence type="ECO:0000313" key="9">
    <source>
        <dbReference type="Proteomes" id="UP000215914"/>
    </source>
</evidence>
<proteinExistence type="predicted"/>
<dbReference type="PANTHER" id="PTHR21266">
    <property type="entry name" value="IRON-SULFUR DOMAIN CONTAINING PROTEIN"/>
    <property type="match status" value="1"/>
</dbReference>
<keyword evidence="5" id="KW-0560">Oxidoreductase</keyword>
<feature type="domain" description="Pheophorbide a oxygenase" evidence="7">
    <location>
        <begin position="14"/>
        <end position="85"/>
    </location>
</feature>
<evidence type="ECO:0000256" key="1">
    <source>
        <dbReference type="ARBA" id="ARBA00004370"/>
    </source>
</evidence>
<gene>
    <name evidence="8" type="ORF">HannXRQ_Chr14g0437751</name>
</gene>
<dbReference type="EMBL" id="CM007903">
    <property type="protein sequence ID" value="OTF97723.1"/>
    <property type="molecule type" value="Genomic_DNA"/>
</dbReference>
<dbReference type="STRING" id="4232.A0A251SG58"/>